<keyword evidence="9" id="KW-0460">Magnesium</keyword>
<dbReference type="GO" id="GO:0000166">
    <property type="term" value="F:nucleotide binding"/>
    <property type="evidence" value="ECO:0007669"/>
    <property type="project" value="UniProtKB-KW"/>
</dbReference>
<comment type="cofactor">
    <cofactor evidence="1">
        <name>Mg(2+)</name>
        <dbReference type="ChEBI" id="CHEBI:18420"/>
    </cofactor>
</comment>
<dbReference type="PROSITE" id="PS51831">
    <property type="entry name" value="HD"/>
    <property type="match status" value="1"/>
</dbReference>
<keyword evidence="10 11" id="KW-0694">RNA-binding</keyword>
<keyword evidence="8" id="KW-0547">Nucleotide-binding</keyword>
<dbReference type="InterPro" id="IPR050124">
    <property type="entry name" value="tRNA_CCA-adding_enzyme"/>
</dbReference>
<protein>
    <submittedName>
        <fullName evidence="13">Poly(A) polymerase</fullName>
    </submittedName>
</protein>
<dbReference type="SUPFAM" id="SSF81891">
    <property type="entry name" value="Poly A polymerase C-terminal region-like"/>
    <property type="match status" value="1"/>
</dbReference>
<evidence type="ECO:0000256" key="11">
    <source>
        <dbReference type="RuleBase" id="RU003953"/>
    </source>
</evidence>
<dbReference type="CDD" id="cd00077">
    <property type="entry name" value="HDc"/>
    <property type="match status" value="1"/>
</dbReference>
<evidence type="ECO:0000313" key="16">
    <source>
        <dbReference type="Proteomes" id="UP000288082"/>
    </source>
</evidence>
<evidence type="ECO:0000256" key="1">
    <source>
        <dbReference type="ARBA" id="ARBA00001946"/>
    </source>
</evidence>
<evidence type="ECO:0000259" key="12">
    <source>
        <dbReference type="PROSITE" id="PS51831"/>
    </source>
</evidence>
<dbReference type="Pfam" id="PF01966">
    <property type="entry name" value="HD"/>
    <property type="match status" value="1"/>
</dbReference>
<dbReference type="EMBL" id="PEMN01000022">
    <property type="protein sequence ID" value="RTI20657.1"/>
    <property type="molecule type" value="Genomic_DNA"/>
</dbReference>
<dbReference type="PANTHER" id="PTHR47545:SF2">
    <property type="entry name" value="CC-ADDING TRNA NUCLEOTIDYLTRANSFERASE"/>
    <property type="match status" value="1"/>
</dbReference>
<evidence type="ECO:0000256" key="5">
    <source>
        <dbReference type="ARBA" id="ARBA00022694"/>
    </source>
</evidence>
<evidence type="ECO:0000256" key="3">
    <source>
        <dbReference type="ARBA" id="ARBA00022555"/>
    </source>
</evidence>
<evidence type="ECO:0000313" key="14">
    <source>
        <dbReference type="EMBL" id="RTI20657.1"/>
    </source>
</evidence>
<dbReference type="AlphaFoldDB" id="A0A430RB21"/>
<dbReference type="SMART" id="SM00471">
    <property type="entry name" value="HDc"/>
    <property type="match status" value="1"/>
</dbReference>
<keyword evidence="7" id="KW-0479">Metal-binding</keyword>
<dbReference type="InterPro" id="IPR006674">
    <property type="entry name" value="HD_domain"/>
</dbReference>
<dbReference type="Proteomes" id="UP000288082">
    <property type="component" value="Unassembled WGS sequence"/>
</dbReference>
<dbReference type="GO" id="GO:0046872">
    <property type="term" value="F:metal ion binding"/>
    <property type="evidence" value="ECO:0007669"/>
    <property type="project" value="UniProtKB-KW"/>
</dbReference>
<dbReference type="GO" id="GO:0008033">
    <property type="term" value="P:tRNA processing"/>
    <property type="evidence" value="ECO:0007669"/>
    <property type="project" value="UniProtKB-KW"/>
</dbReference>
<dbReference type="NCBIfam" id="TIGR00277">
    <property type="entry name" value="HDIG"/>
    <property type="match status" value="1"/>
</dbReference>
<dbReference type="Proteomes" id="UP000288073">
    <property type="component" value="Unassembled WGS sequence"/>
</dbReference>
<dbReference type="Pfam" id="PF12627">
    <property type="entry name" value="PolyA_pol_RNAbd"/>
    <property type="match status" value="1"/>
</dbReference>
<keyword evidence="6" id="KW-0548">Nucleotidyltransferase</keyword>
<dbReference type="InterPro" id="IPR032828">
    <property type="entry name" value="PolyA_RNA-bd"/>
</dbReference>
<proteinExistence type="inferred from homology"/>
<reference evidence="15 16" key="1">
    <citation type="journal article" date="2019" name="Extremophiles">
        <title>Biogeography of thermophiles and predominance of Thermus scotoductus in domestic water heaters.</title>
        <authorList>
            <person name="Wilpiszeski R.L."/>
            <person name="Zhang Z."/>
            <person name="House C.H."/>
        </authorList>
    </citation>
    <scope>NUCLEOTIDE SEQUENCE [LARGE SCALE GENOMIC DNA]</scope>
    <source>
        <strain evidence="14 15">10_S10</strain>
        <strain evidence="13 16">38_S38</strain>
    </source>
</reference>
<evidence type="ECO:0000256" key="4">
    <source>
        <dbReference type="ARBA" id="ARBA00022679"/>
    </source>
</evidence>
<evidence type="ECO:0000256" key="6">
    <source>
        <dbReference type="ARBA" id="ARBA00022695"/>
    </source>
</evidence>
<dbReference type="GO" id="GO:0016779">
    <property type="term" value="F:nucleotidyltransferase activity"/>
    <property type="evidence" value="ECO:0007669"/>
    <property type="project" value="UniProtKB-KW"/>
</dbReference>
<dbReference type="InterPro" id="IPR002646">
    <property type="entry name" value="PolA_pol_head_dom"/>
</dbReference>
<dbReference type="Gene3D" id="1.10.3090.10">
    <property type="entry name" value="cca-adding enzyme, domain 2"/>
    <property type="match status" value="1"/>
</dbReference>
<gene>
    <name evidence="14" type="ORF">CSW23_01090</name>
    <name evidence="13" type="ORF">CSW50_02395</name>
</gene>
<evidence type="ECO:0000313" key="13">
    <source>
        <dbReference type="EMBL" id="RTH04567.1"/>
    </source>
</evidence>
<name>A0A430RB21_THESC</name>
<keyword evidence="3" id="KW-0820">tRNA-binding</keyword>
<dbReference type="InterPro" id="IPR006675">
    <property type="entry name" value="HDIG_dom"/>
</dbReference>
<dbReference type="InterPro" id="IPR003607">
    <property type="entry name" value="HD/PDEase_dom"/>
</dbReference>
<keyword evidence="4 11" id="KW-0808">Transferase</keyword>
<evidence type="ECO:0000313" key="15">
    <source>
        <dbReference type="Proteomes" id="UP000288073"/>
    </source>
</evidence>
<evidence type="ECO:0000256" key="8">
    <source>
        <dbReference type="ARBA" id="ARBA00022741"/>
    </source>
</evidence>
<evidence type="ECO:0000256" key="7">
    <source>
        <dbReference type="ARBA" id="ARBA00022723"/>
    </source>
</evidence>
<dbReference type="InterPro" id="IPR043519">
    <property type="entry name" value="NT_sf"/>
</dbReference>
<evidence type="ECO:0000256" key="10">
    <source>
        <dbReference type="ARBA" id="ARBA00022884"/>
    </source>
</evidence>
<dbReference type="Gene3D" id="3.30.460.10">
    <property type="entry name" value="Beta Polymerase, domain 2"/>
    <property type="match status" value="1"/>
</dbReference>
<evidence type="ECO:0000256" key="9">
    <source>
        <dbReference type="ARBA" id="ARBA00022842"/>
    </source>
</evidence>
<dbReference type="SUPFAM" id="SSF81301">
    <property type="entry name" value="Nucleotidyltransferase"/>
    <property type="match status" value="1"/>
</dbReference>
<dbReference type="GO" id="GO:0000049">
    <property type="term" value="F:tRNA binding"/>
    <property type="evidence" value="ECO:0007669"/>
    <property type="project" value="UniProtKB-KW"/>
</dbReference>
<accession>A0A430RB21</accession>
<organism evidence="13 16">
    <name type="scientific">Thermus scotoductus</name>
    <dbReference type="NCBI Taxonomy" id="37636"/>
    <lineage>
        <taxon>Bacteria</taxon>
        <taxon>Thermotogati</taxon>
        <taxon>Deinococcota</taxon>
        <taxon>Deinococci</taxon>
        <taxon>Thermales</taxon>
        <taxon>Thermaceae</taxon>
        <taxon>Thermus</taxon>
    </lineage>
</organism>
<feature type="domain" description="HD" evidence="12">
    <location>
        <begin position="229"/>
        <end position="349"/>
    </location>
</feature>
<keyword evidence="5" id="KW-0819">tRNA processing</keyword>
<comment type="similarity">
    <text evidence="2 11">Belongs to the tRNA nucleotidyltransferase/poly(A) polymerase family.</text>
</comment>
<comment type="caution">
    <text evidence="13">The sequence shown here is derived from an EMBL/GenBank/DDBJ whole genome shotgun (WGS) entry which is preliminary data.</text>
</comment>
<sequence>MLRPIAHRDFPFYTPKGAIPVGGALRDLLLGRRPQDLDFVAEDPRKAAQDAQSHLGGTLFPLDEERGQYRLVTGGLVLDFSPLEGSLEEDLLKRDFRLNALFWRQNRILGIRGADEDLNRRVLVPVREANLYEDHLRSLRAVRLAASLGLGLPGETRNALSHHARFLQAHLEALPARERVKEELSRLLLSPRAAWGFHLLERTGLLDVYLPELRLLVGLKQGGVHHLDGWQHTLSVLFHLAWLWPEAPLEARLAALYHDVGKALTRRFDPEVGRFRFLGHAEVGAEIARAALSWLRFPQEGVERVQALVRRHMDRPPEERKALRRFLLKRLPLLPDLLYLMAADRLGAKGVEREAWILIDIFQEILEEPLPTKPLLSGEEVMALLRLSPGPEVGRALAALLEAQAEGRVKTPEEARAFLLYWRNGKETQAPRAPDHPH</sequence>
<dbReference type="EMBL" id="PELM01000049">
    <property type="protein sequence ID" value="RTH04567.1"/>
    <property type="molecule type" value="Genomic_DNA"/>
</dbReference>
<dbReference type="RefSeq" id="WP_126187103.1">
    <property type="nucleotide sequence ID" value="NZ_PELM01000049.1"/>
</dbReference>
<dbReference type="PANTHER" id="PTHR47545">
    <property type="entry name" value="MULTIFUNCTIONAL CCA PROTEIN"/>
    <property type="match status" value="1"/>
</dbReference>
<evidence type="ECO:0000256" key="2">
    <source>
        <dbReference type="ARBA" id="ARBA00007265"/>
    </source>
</evidence>
<dbReference type="Pfam" id="PF01743">
    <property type="entry name" value="PolyA_pol"/>
    <property type="match status" value="1"/>
</dbReference>